<dbReference type="SUPFAM" id="SSF52540">
    <property type="entry name" value="P-loop containing nucleoside triphosphate hydrolases"/>
    <property type="match status" value="1"/>
</dbReference>
<name>A0A8H6HTF8_9AGAR</name>
<keyword evidence="7" id="KW-0378">Hydrolase</keyword>
<feature type="domain" description="Helicase ATP-binding" evidence="6">
    <location>
        <begin position="36"/>
        <end position="192"/>
    </location>
</feature>
<gene>
    <name evidence="7" type="ORF">DFP72DRAFT_816331</name>
</gene>
<proteinExistence type="inferred from homology"/>
<evidence type="ECO:0000259" key="6">
    <source>
        <dbReference type="PROSITE" id="PS51192"/>
    </source>
</evidence>
<dbReference type="GO" id="GO:0009378">
    <property type="term" value="F:four-way junction helicase activity"/>
    <property type="evidence" value="ECO:0007669"/>
    <property type="project" value="TreeGrafter"/>
</dbReference>
<dbReference type="Pfam" id="PF00270">
    <property type="entry name" value="DEAD"/>
    <property type="match status" value="1"/>
</dbReference>
<keyword evidence="2" id="KW-0238">DNA-binding</keyword>
<dbReference type="SMART" id="SM00487">
    <property type="entry name" value="DEXDc"/>
    <property type="match status" value="1"/>
</dbReference>
<comment type="catalytic activity">
    <reaction evidence="4">
        <text>Couples ATP hydrolysis with the unwinding of duplex DNA by translocating in the 3'-5' direction.</text>
        <dbReference type="EC" id="5.6.2.4"/>
    </reaction>
</comment>
<dbReference type="EMBL" id="JACGCI010000049">
    <property type="protein sequence ID" value="KAF6751553.1"/>
    <property type="molecule type" value="Genomic_DNA"/>
</dbReference>
<reference evidence="7 8" key="1">
    <citation type="submission" date="2020-07" db="EMBL/GenBank/DDBJ databases">
        <title>Comparative genomics of pyrophilous fungi reveals a link between fire events and developmental genes.</title>
        <authorList>
            <consortium name="DOE Joint Genome Institute"/>
            <person name="Steindorff A.S."/>
            <person name="Carver A."/>
            <person name="Calhoun S."/>
            <person name="Stillman K."/>
            <person name="Liu H."/>
            <person name="Lipzen A."/>
            <person name="Pangilinan J."/>
            <person name="Labutti K."/>
            <person name="Bruns T.D."/>
            <person name="Grigoriev I.V."/>
        </authorList>
    </citation>
    <scope>NUCLEOTIDE SEQUENCE [LARGE SCALE GENOMIC DNA]</scope>
    <source>
        <strain evidence="7 8">CBS 144469</strain>
    </source>
</reference>
<dbReference type="PANTHER" id="PTHR13710:SF105">
    <property type="entry name" value="ATP-DEPENDENT DNA HELICASE Q1"/>
    <property type="match status" value="1"/>
</dbReference>
<dbReference type="GO" id="GO:0005524">
    <property type="term" value="F:ATP binding"/>
    <property type="evidence" value="ECO:0007669"/>
    <property type="project" value="InterPro"/>
</dbReference>
<accession>A0A8H6HTF8</accession>
<dbReference type="GO" id="GO:0005694">
    <property type="term" value="C:chromosome"/>
    <property type="evidence" value="ECO:0007669"/>
    <property type="project" value="TreeGrafter"/>
</dbReference>
<dbReference type="InterPro" id="IPR011545">
    <property type="entry name" value="DEAD/DEAH_box_helicase_dom"/>
</dbReference>
<keyword evidence="8" id="KW-1185">Reference proteome</keyword>
<dbReference type="GO" id="GO:0043138">
    <property type="term" value="F:3'-5' DNA helicase activity"/>
    <property type="evidence" value="ECO:0007669"/>
    <property type="project" value="UniProtKB-EC"/>
</dbReference>
<dbReference type="GO" id="GO:0000724">
    <property type="term" value="P:double-strand break repair via homologous recombination"/>
    <property type="evidence" value="ECO:0007669"/>
    <property type="project" value="TreeGrafter"/>
</dbReference>
<comment type="similarity">
    <text evidence="1">Belongs to the helicase family. RecQ subfamily.</text>
</comment>
<dbReference type="InterPro" id="IPR027417">
    <property type="entry name" value="P-loop_NTPase"/>
</dbReference>
<dbReference type="GO" id="GO:0003677">
    <property type="term" value="F:DNA binding"/>
    <property type="evidence" value="ECO:0007669"/>
    <property type="project" value="UniProtKB-KW"/>
</dbReference>
<evidence type="ECO:0000256" key="2">
    <source>
        <dbReference type="ARBA" id="ARBA00023125"/>
    </source>
</evidence>
<dbReference type="OrthoDB" id="10261556at2759"/>
<dbReference type="Gene3D" id="3.40.50.300">
    <property type="entry name" value="P-loop containing nucleotide triphosphate hydrolases"/>
    <property type="match status" value="1"/>
</dbReference>
<organism evidence="7 8">
    <name type="scientific">Ephemerocybe angulata</name>
    <dbReference type="NCBI Taxonomy" id="980116"/>
    <lineage>
        <taxon>Eukaryota</taxon>
        <taxon>Fungi</taxon>
        <taxon>Dikarya</taxon>
        <taxon>Basidiomycota</taxon>
        <taxon>Agaricomycotina</taxon>
        <taxon>Agaricomycetes</taxon>
        <taxon>Agaricomycetidae</taxon>
        <taxon>Agaricales</taxon>
        <taxon>Agaricineae</taxon>
        <taxon>Psathyrellaceae</taxon>
        <taxon>Ephemerocybe</taxon>
    </lineage>
</organism>
<evidence type="ECO:0000256" key="4">
    <source>
        <dbReference type="ARBA" id="ARBA00034617"/>
    </source>
</evidence>
<dbReference type="GO" id="GO:0016787">
    <property type="term" value="F:hydrolase activity"/>
    <property type="evidence" value="ECO:0007669"/>
    <property type="project" value="UniProtKB-KW"/>
</dbReference>
<dbReference type="Proteomes" id="UP000521943">
    <property type="component" value="Unassembled WGS sequence"/>
</dbReference>
<dbReference type="InterPro" id="IPR014001">
    <property type="entry name" value="Helicase_ATP-bd"/>
</dbReference>
<evidence type="ECO:0000313" key="7">
    <source>
        <dbReference type="EMBL" id="KAF6751553.1"/>
    </source>
</evidence>
<protein>
    <recommendedName>
        <fullName evidence="5">DNA 3'-5' helicase</fullName>
        <ecNumber evidence="5">5.6.2.4</ecNumber>
    </recommendedName>
</protein>
<dbReference type="EC" id="5.6.2.4" evidence="5"/>
<sequence length="275" mass="31360">MPAHLSDPPELSVERVRSLAQKYFNKRPCLWQVKVAQHLYNGKDVVCCMRTGAGKTLSFWLPLLSSIEKRTKKITLVVTPLNLLGKQNQAELEKAMAKGLYRVVIINPELLTSNESEMNNVLKKQEFTSKLMNIIFDEAHCISTWSTFRTAYSRVGMLRYMLPDVPFYVASATLPSPILNDILEILNIQRHRTEFILYSNNRPEIYIGVLEMLSALSSFKDLAFLIPADWKEGDGRRRSSSCSSIAFWTRKALSATYGHDCHLPSHRAFATSMQR</sequence>
<evidence type="ECO:0000313" key="8">
    <source>
        <dbReference type="Proteomes" id="UP000521943"/>
    </source>
</evidence>
<evidence type="ECO:0000256" key="3">
    <source>
        <dbReference type="ARBA" id="ARBA00023235"/>
    </source>
</evidence>
<keyword evidence="3" id="KW-0413">Isomerase</keyword>
<evidence type="ECO:0000256" key="1">
    <source>
        <dbReference type="ARBA" id="ARBA00005446"/>
    </source>
</evidence>
<evidence type="ECO:0000256" key="5">
    <source>
        <dbReference type="ARBA" id="ARBA00034808"/>
    </source>
</evidence>
<dbReference type="AlphaFoldDB" id="A0A8H6HTF8"/>
<comment type="caution">
    <text evidence="7">The sequence shown here is derived from an EMBL/GenBank/DDBJ whole genome shotgun (WGS) entry which is preliminary data.</text>
</comment>
<dbReference type="GO" id="GO:0005737">
    <property type="term" value="C:cytoplasm"/>
    <property type="evidence" value="ECO:0007669"/>
    <property type="project" value="TreeGrafter"/>
</dbReference>
<dbReference type="PANTHER" id="PTHR13710">
    <property type="entry name" value="DNA HELICASE RECQ FAMILY MEMBER"/>
    <property type="match status" value="1"/>
</dbReference>
<dbReference type="PROSITE" id="PS51192">
    <property type="entry name" value="HELICASE_ATP_BIND_1"/>
    <property type="match status" value="1"/>
</dbReference>